<proteinExistence type="predicted"/>
<dbReference type="InterPro" id="IPR029058">
    <property type="entry name" value="AB_hydrolase_fold"/>
</dbReference>
<gene>
    <name evidence="2" type="ORF">JJ685_28880</name>
</gene>
<dbReference type="Pfam" id="PF12146">
    <property type="entry name" value="Hydrolase_4"/>
    <property type="match status" value="1"/>
</dbReference>
<dbReference type="EMBL" id="JAEQNE010000012">
    <property type="protein sequence ID" value="MBL0395180.1"/>
    <property type="molecule type" value="Genomic_DNA"/>
</dbReference>
<feature type="domain" description="Serine aminopeptidase S33" evidence="1">
    <location>
        <begin position="72"/>
        <end position="184"/>
    </location>
</feature>
<dbReference type="Gene3D" id="3.40.50.1820">
    <property type="entry name" value="alpha/beta hydrolase"/>
    <property type="match status" value="1"/>
</dbReference>
<dbReference type="RefSeq" id="WP_201677847.1">
    <property type="nucleotide sequence ID" value="NZ_JAEQNE010000012.1"/>
</dbReference>
<evidence type="ECO:0000259" key="1">
    <source>
        <dbReference type="Pfam" id="PF12146"/>
    </source>
</evidence>
<name>A0A936Z4T9_9BURK</name>
<dbReference type="PANTHER" id="PTHR12277">
    <property type="entry name" value="ALPHA/BETA HYDROLASE DOMAIN-CONTAINING PROTEIN"/>
    <property type="match status" value="1"/>
</dbReference>
<dbReference type="AlphaFoldDB" id="A0A936Z4T9"/>
<protein>
    <submittedName>
        <fullName evidence="2">Alpha/beta fold hydrolase</fullName>
    </submittedName>
</protein>
<accession>A0A936Z4T9</accession>
<organism evidence="2 3">
    <name type="scientific">Ramlibacter monticola</name>
    <dbReference type="NCBI Taxonomy" id="1926872"/>
    <lineage>
        <taxon>Bacteria</taxon>
        <taxon>Pseudomonadati</taxon>
        <taxon>Pseudomonadota</taxon>
        <taxon>Betaproteobacteria</taxon>
        <taxon>Burkholderiales</taxon>
        <taxon>Comamonadaceae</taxon>
        <taxon>Ramlibacter</taxon>
    </lineage>
</organism>
<sequence length="272" mass="30092">MVYAMFSAAVLLAIGAVYAGAVGWLYFRQERLLFEPDKLPPDEPVCTDPDTFEFFVDVPGARLSGAHMRLPNPRGVFFFLHGNSGNLKKWFVELDAFRQANFDVVMFDYRGFGKSTGEIESEEQLRADVEAVWQQVAPMYEGGRVVISGQSLGTGLAAGLAARLCSDGRAPDLTLLVSPYSSMKALAAELYPWVPTQVLRYPLHTLEHAAKLLGPVMLIHGEKDELIPIHHSEKLCSAMRSAHLVRVTDAGHSDVHRFETVRKALSAALHRL</sequence>
<dbReference type="InterPro" id="IPR022742">
    <property type="entry name" value="Hydrolase_4"/>
</dbReference>
<dbReference type="GO" id="GO:0016787">
    <property type="term" value="F:hydrolase activity"/>
    <property type="evidence" value="ECO:0007669"/>
    <property type="project" value="UniProtKB-KW"/>
</dbReference>
<evidence type="ECO:0000313" key="3">
    <source>
        <dbReference type="Proteomes" id="UP000599109"/>
    </source>
</evidence>
<comment type="caution">
    <text evidence="2">The sequence shown here is derived from an EMBL/GenBank/DDBJ whole genome shotgun (WGS) entry which is preliminary data.</text>
</comment>
<dbReference type="PANTHER" id="PTHR12277:SF81">
    <property type="entry name" value="PROTEIN ABHD13"/>
    <property type="match status" value="1"/>
</dbReference>
<keyword evidence="2" id="KW-0378">Hydrolase</keyword>
<dbReference type="Proteomes" id="UP000599109">
    <property type="component" value="Unassembled WGS sequence"/>
</dbReference>
<reference evidence="2 3" key="1">
    <citation type="journal article" date="2017" name="Int. J. Syst. Evol. Microbiol.">
        <title>Ramlibacter monticola sp. nov., isolated from forest soil.</title>
        <authorList>
            <person name="Chaudhary D.K."/>
            <person name="Kim J."/>
        </authorList>
    </citation>
    <scope>NUCLEOTIDE SEQUENCE [LARGE SCALE GENOMIC DNA]</scope>
    <source>
        <strain evidence="2 3">KACC 19175</strain>
    </source>
</reference>
<dbReference type="SUPFAM" id="SSF53474">
    <property type="entry name" value="alpha/beta-Hydrolases"/>
    <property type="match status" value="1"/>
</dbReference>
<keyword evidence="3" id="KW-1185">Reference proteome</keyword>
<evidence type="ECO:0000313" key="2">
    <source>
        <dbReference type="EMBL" id="MBL0395180.1"/>
    </source>
</evidence>